<dbReference type="InterPro" id="IPR013785">
    <property type="entry name" value="Aldolase_TIM"/>
</dbReference>
<keyword evidence="2" id="KW-0456">Lyase</keyword>
<name>A0A6A2WSG2_HIBSY</name>
<evidence type="ECO:0000313" key="3">
    <source>
        <dbReference type="EMBL" id="KAE8664103.1"/>
    </source>
</evidence>
<dbReference type="Proteomes" id="UP000436088">
    <property type="component" value="Unassembled WGS sequence"/>
</dbReference>
<keyword evidence="4" id="KW-1185">Reference proteome</keyword>
<dbReference type="Gene3D" id="3.20.20.70">
    <property type="entry name" value="Aldolase class I"/>
    <property type="match status" value="2"/>
</dbReference>
<dbReference type="PANTHER" id="PTHR42738">
    <property type="entry name" value="HYDROXYMETHYLGLUTARYL-COA LYASE"/>
    <property type="match status" value="1"/>
</dbReference>
<gene>
    <name evidence="3" type="ORF">F3Y22_tig00112856pilonHSYRG00038</name>
</gene>
<accession>A0A6A2WSG2</accession>
<dbReference type="EMBL" id="VEPZ02001660">
    <property type="protein sequence ID" value="KAE8664103.1"/>
    <property type="molecule type" value="Genomic_DNA"/>
</dbReference>
<dbReference type="PANTHER" id="PTHR42738:SF7">
    <property type="entry name" value="HYDROXYMETHYLGLUTARYL-COA LYASE"/>
    <property type="match status" value="1"/>
</dbReference>
<reference evidence="3" key="1">
    <citation type="submission" date="2019-09" db="EMBL/GenBank/DDBJ databases">
        <title>Draft genome information of white flower Hibiscus syriacus.</title>
        <authorList>
            <person name="Kim Y.-M."/>
        </authorList>
    </citation>
    <scope>NUCLEOTIDE SEQUENCE [LARGE SCALE GENOMIC DNA]</scope>
    <source>
        <strain evidence="3">YM2019G1</strain>
    </source>
</reference>
<protein>
    <recommendedName>
        <fullName evidence="5">Hydroxymethylglutaryl-CoA lyase</fullName>
    </recommendedName>
</protein>
<sequence length="105" mass="11113">MLVSSGLNVVEATSFVSPKWVPQLADAEDVMDETFLIEDSLARYRDVASAARELTLPVRGIVDSLASGPGGCPYAKGASGNVATEDVVYTLNGLKIQTNVDLEKP</sequence>
<dbReference type="GO" id="GO:0004419">
    <property type="term" value="F:hydroxymethylglutaryl-CoA lyase activity"/>
    <property type="evidence" value="ECO:0007669"/>
    <property type="project" value="TreeGrafter"/>
</dbReference>
<dbReference type="AlphaFoldDB" id="A0A6A2WSG2"/>
<evidence type="ECO:0008006" key="5">
    <source>
        <dbReference type="Google" id="ProtNLM"/>
    </source>
</evidence>
<dbReference type="InterPro" id="IPR043594">
    <property type="entry name" value="HMGL"/>
</dbReference>
<comment type="caution">
    <text evidence="3">The sequence shown here is derived from an EMBL/GenBank/DDBJ whole genome shotgun (WGS) entry which is preliminary data.</text>
</comment>
<proteinExistence type="predicted"/>
<dbReference type="GO" id="GO:0046951">
    <property type="term" value="P:ketone body biosynthetic process"/>
    <property type="evidence" value="ECO:0007669"/>
    <property type="project" value="TreeGrafter"/>
</dbReference>
<dbReference type="GO" id="GO:0046872">
    <property type="term" value="F:metal ion binding"/>
    <property type="evidence" value="ECO:0007669"/>
    <property type="project" value="UniProtKB-KW"/>
</dbReference>
<keyword evidence="1" id="KW-0479">Metal-binding</keyword>
<organism evidence="3 4">
    <name type="scientific">Hibiscus syriacus</name>
    <name type="common">Rose of Sharon</name>
    <dbReference type="NCBI Taxonomy" id="106335"/>
    <lineage>
        <taxon>Eukaryota</taxon>
        <taxon>Viridiplantae</taxon>
        <taxon>Streptophyta</taxon>
        <taxon>Embryophyta</taxon>
        <taxon>Tracheophyta</taxon>
        <taxon>Spermatophyta</taxon>
        <taxon>Magnoliopsida</taxon>
        <taxon>eudicotyledons</taxon>
        <taxon>Gunneridae</taxon>
        <taxon>Pentapetalae</taxon>
        <taxon>rosids</taxon>
        <taxon>malvids</taxon>
        <taxon>Malvales</taxon>
        <taxon>Malvaceae</taxon>
        <taxon>Malvoideae</taxon>
        <taxon>Hibiscus</taxon>
    </lineage>
</organism>
<evidence type="ECO:0000256" key="2">
    <source>
        <dbReference type="ARBA" id="ARBA00023239"/>
    </source>
</evidence>
<evidence type="ECO:0000313" key="4">
    <source>
        <dbReference type="Proteomes" id="UP000436088"/>
    </source>
</evidence>
<evidence type="ECO:0000256" key="1">
    <source>
        <dbReference type="ARBA" id="ARBA00022723"/>
    </source>
</evidence>
<dbReference type="GO" id="GO:0006552">
    <property type="term" value="P:L-leucine catabolic process"/>
    <property type="evidence" value="ECO:0007669"/>
    <property type="project" value="TreeGrafter"/>
</dbReference>